<evidence type="ECO:0000313" key="1">
    <source>
        <dbReference type="EMBL" id="KAL3308701.1"/>
    </source>
</evidence>
<accession>A0ABD2PMG3</accession>
<organism evidence="1 2">
    <name type="scientific">Cichlidogyrus casuarinus</name>
    <dbReference type="NCBI Taxonomy" id="1844966"/>
    <lineage>
        <taxon>Eukaryota</taxon>
        <taxon>Metazoa</taxon>
        <taxon>Spiralia</taxon>
        <taxon>Lophotrochozoa</taxon>
        <taxon>Platyhelminthes</taxon>
        <taxon>Monogenea</taxon>
        <taxon>Monopisthocotylea</taxon>
        <taxon>Dactylogyridea</taxon>
        <taxon>Ancyrocephalidae</taxon>
        <taxon>Cichlidogyrus</taxon>
    </lineage>
</organism>
<protein>
    <recommendedName>
        <fullName evidence="3">Maturase K</fullName>
    </recommendedName>
</protein>
<gene>
    <name evidence="1" type="ORF">Ciccas_012763</name>
</gene>
<evidence type="ECO:0008006" key="3">
    <source>
        <dbReference type="Google" id="ProtNLM"/>
    </source>
</evidence>
<reference evidence="1 2" key="1">
    <citation type="submission" date="2024-11" db="EMBL/GenBank/DDBJ databases">
        <title>Adaptive evolution of stress response genes in parasites aligns with host niche diversity.</title>
        <authorList>
            <person name="Hahn C."/>
            <person name="Resl P."/>
        </authorList>
    </citation>
    <scope>NUCLEOTIDE SEQUENCE [LARGE SCALE GENOMIC DNA]</scope>
    <source>
        <strain evidence="1">EGGRZ-B1_66</strain>
        <tissue evidence="1">Body</tissue>
    </source>
</reference>
<name>A0ABD2PMG3_9PLAT</name>
<evidence type="ECO:0000313" key="2">
    <source>
        <dbReference type="Proteomes" id="UP001626550"/>
    </source>
</evidence>
<sequence>MRGAIMLALPNKSVASLVAHLGQQYPDELAEFRARLEFQDASSFWKSDSKLETLANYYRFMRIIQSGTKKFELNMVQFLSIFFWLNVRWIGKEKGKSIWTKVKHAKVFSLFAGTNSWECFENVSVNYAPENVLPAGIERMNIFIYRRIFISLKVFLESHPELGAITELRLQWPLLCSIDLRPRLTFAPFPVGYFFGTDQPILRALFSHVVDDLLAAKFTFQSSLGTLHSISFSPFALDDQVVANFLGCKQHNSFCFCRRGEGTAIPRISSLLSSQMLLIGIGICLQTFSSQIHWSQDPTLWNVCPAI</sequence>
<proteinExistence type="predicted"/>
<keyword evidence="2" id="KW-1185">Reference proteome</keyword>
<comment type="caution">
    <text evidence="1">The sequence shown here is derived from an EMBL/GenBank/DDBJ whole genome shotgun (WGS) entry which is preliminary data.</text>
</comment>
<dbReference type="Proteomes" id="UP001626550">
    <property type="component" value="Unassembled WGS sequence"/>
</dbReference>
<dbReference type="EMBL" id="JBJKFK010004839">
    <property type="protein sequence ID" value="KAL3308701.1"/>
    <property type="molecule type" value="Genomic_DNA"/>
</dbReference>
<dbReference type="AlphaFoldDB" id="A0ABD2PMG3"/>